<dbReference type="RefSeq" id="WP_172174479.1">
    <property type="nucleotide sequence ID" value="NZ_CASGIA010000027.1"/>
</dbReference>
<reference evidence="5 6" key="1">
    <citation type="submission" date="2020-05" db="EMBL/GenBank/DDBJ databases">
        <title>Distinct polysaccharide utilization as determinants for interspecies competition between intestinal Prevotella spp.</title>
        <authorList>
            <person name="Galvez E.J.C."/>
            <person name="Iljazovic A."/>
            <person name="Strowig T."/>
        </authorList>
    </citation>
    <scope>NUCLEOTIDE SEQUENCE [LARGE SCALE GENOMIC DNA]</scope>
    <source>
        <strain evidence="5 6">PROD</strain>
    </source>
</reference>
<keyword evidence="2" id="KW-0808">Transferase</keyword>
<evidence type="ECO:0000313" key="5">
    <source>
        <dbReference type="EMBL" id="NPE15060.1"/>
    </source>
</evidence>
<sequence>MELLHDFSFLEQRLRGMSVRKCIALACPHDTHTEYVIERALGEGFARFVLTTAGPLSPRLARVAEAHAGLVDIVVCADAAEASREAVAVVRRGEADVLMKGTVNTDVLLRAVLDKQCGLLEPGRVMNHITMSHIPAYGKLLMFSDAAVVPRPTLVQFDAIVNACASACRRFGIDTPNIALTHCTEKVNPKFEHTVAYEEIKRRAAAGAYGNAVVDGPMDVKTALDAESGAIKGISSPVAGCADVLIFPNIEAGNTFYKTITLFAGAQTAGWLAGTTVPVVVASRADSEVSKYYSLVMAAL</sequence>
<dbReference type="PIRSF" id="PIRSF000428">
    <property type="entry name" value="P_Ac_trans"/>
    <property type="match status" value="1"/>
</dbReference>
<comment type="caution">
    <text evidence="5">The sequence shown here is derived from an EMBL/GenBank/DDBJ whole genome shotgun (WGS) entry which is preliminary data.</text>
</comment>
<dbReference type="Pfam" id="PF01515">
    <property type="entry name" value="PTA_PTB"/>
    <property type="match status" value="1"/>
</dbReference>
<keyword evidence="3" id="KW-0012">Acyltransferase</keyword>
<dbReference type="SUPFAM" id="SSF53659">
    <property type="entry name" value="Isocitrate/Isopropylmalate dehydrogenase-like"/>
    <property type="match status" value="1"/>
</dbReference>
<name>A0ABX2AXL1_9BACT</name>
<comment type="similarity">
    <text evidence="1">Belongs to the phosphate acetyltransferase and butyryltransferase family.</text>
</comment>
<evidence type="ECO:0000259" key="4">
    <source>
        <dbReference type="Pfam" id="PF01515"/>
    </source>
</evidence>
<keyword evidence="6" id="KW-1185">Reference proteome</keyword>
<evidence type="ECO:0000256" key="1">
    <source>
        <dbReference type="ARBA" id="ARBA00005656"/>
    </source>
</evidence>
<gene>
    <name evidence="5" type="ORF">HPS55_12155</name>
</gene>
<accession>A0ABX2AXL1</accession>
<evidence type="ECO:0000313" key="6">
    <source>
        <dbReference type="Proteomes" id="UP001193734"/>
    </source>
</evidence>
<dbReference type="InterPro" id="IPR002505">
    <property type="entry name" value="PTA_PTB"/>
</dbReference>
<dbReference type="EMBL" id="JABKKE010000025">
    <property type="protein sequence ID" value="NPE15060.1"/>
    <property type="molecule type" value="Genomic_DNA"/>
</dbReference>
<protein>
    <submittedName>
        <fullName evidence="5">Phosphate butyryltransferase</fullName>
    </submittedName>
</protein>
<organism evidence="5 6">
    <name type="scientific">Xylanibacter rodentium</name>
    <dbReference type="NCBI Taxonomy" id="2736289"/>
    <lineage>
        <taxon>Bacteria</taxon>
        <taxon>Pseudomonadati</taxon>
        <taxon>Bacteroidota</taxon>
        <taxon>Bacteroidia</taxon>
        <taxon>Bacteroidales</taxon>
        <taxon>Prevotellaceae</taxon>
        <taxon>Xylanibacter</taxon>
    </lineage>
</organism>
<evidence type="ECO:0000256" key="2">
    <source>
        <dbReference type="ARBA" id="ARBA00022679"/>
    </source>
</evidence>
<dbReference type="Proteomes" id="UP001193734">
    <property type="component" value="Unassembled WGS sequence"/>
</dbReference>
<dbReference type="GeneID" id="82158519"/>
<dbReference type="InterPro" id="IPR012147">
    <property type="entry name" value="P_Ac_Bu_trans"/>
</dbReference>
<dbReference type="InterPro" id="IPR050500">
    <property type="entry name" value="Phos_Acetyltrans/Butyryltrans"/>
</dbReference>
<dbReference type="PANTHER" id="PTHR43356">
    <property type="entry name" value="PHOSPHATE ACETYLTRANSFERASE"/>
    <property type="match status" value="1"/>
</dbReference>
<proteinExistence type="inferred from homology"/>
<dbReference type="PANTHER" id="PTHR43356:SF2">
    <property type="entry name" value="PHOSPHATE ACETYLTRANSFERASE"/>
    <property type="match status" value="1"/>
</dbReference>
<dbReference type="Gene3D" id="3.40.718.10">
    <property type="entry name" value="Isopropylmalate Dehydrogenase"/>
    <property type="match status" value="1"/>
</dbReference>
<feature type="domain" description="Phosphate acetyl/butaryl transferase" evidence="4">
    <location>
        <begin position="82"/>
        <end position="299"/>
    </location>
</feature>
<evidence type="ECO:0000256" key="3">
    <source>
        <dbReference type="ARBA" id="ARBA00023315"/>
    </source>
</evidence>